<comment type="similarity">
    <text evidence="2">Belongs to the tRNA methyltransferase O family.</text>
</comment>
<keyword evidence="4" id="KW-0489">Methyltransferase</keyword>
<keyword evidence="1" id="KW-0949">S-adenosyl-L-methionine</keyword>
<dbReference type="GO" id="GO:0032259">
    <property type="term" value="P:methylation"/>
    <property type="evidence" value="ECO:0007669"/>
    <property type="project" value="UniProtKB-KW"/>
</dbReference>
<dbReference type="PANTHER" id="PTHR12818:SF0">
    <property type="entry name" value="TRNA (ADENINE(37)-N6)-METHYLTRANSFERASE"/>
    <property type="match status" value="1"/>
</dbReference>
<dbReference type="PANTHER" id="PTHR12818">
    <property type="entry name" value="TRNA (ADENINE(37)-N6)-METHYLTRANSFERASE"/>
    <property type="match status" value="1"/>
</dbReference>
<protein>
    <submittedName>
        <fullName evidence="4">tRNA-Thr(GGU) m(6)t(6)A37 methyltransferase TsaA</fullName>
    </submittedName>
</protein>
<dbReference type="RefSeq" id="WP_073037564.1">
    <property type="nucleotide sequence ID" value="NZ_FQVB01000008.1"/>
</dbReference>
<accession>A0A1M4X799</accession>
<dbReference type="InterPro" id="IPR036413">
    <property type="entry name" value="YaeB-like_sf"/>
</dbReference>
<proteinExistence type="inferred from homology"/>
<dbReference type="STRING" id="1121391.SAMN02745206_01001"/>
<name>A0A1M4X799_9BACT</name>
<dbReference type="InterPro" id="IPR023368">
    <property type="entry name" value="UPF0066_cons_site"/>
</dbReference>
<dbReference type="CDD" id="cd09281">
    <property type="entry name" value="UPF0066"/>
    <property type="match status" value="1"/>
</dbReference>
<evidence type="ECO:0000313" key="5">
    <source>
        <dbReference type="Proteomes" id="UP000184076"/>
    </source>
</evidence>
<evidence type="ECO:0000313" key="4">
    <source>
        <dbReference type="EMBL" id="SHE89364.1"/>
    </source>
</evidence>
<dbReference type="NCBIfam" id="TIGR00104">
    <property type="entry name" value="tRNA_TsaA"/>
    <property type="match status" value="1"/>
</dbReference>
<dbReference type="AlphaFoldDB" id="A0A1M4X799"/>
<evidence type="ECO:0000259" key="3">
    <source>
        <dbReference type="PROSITE" id="PS51668"/>
    </source>
</evidence>
<dbReference type="PROSITE" id="PS01318">
    <property type="entry name" value="TSAA_1"/>
    <property type="match status" value="1"/>
</dbReference>
<evidence type="ECO:0000256" key="1">
    <source>
        <dbReference type="ARBA" id="ARBA00022691"/>
    </source>
</evidence>
<gene>
    <name evidence="4" type="ORF">SAMN02745206_01001</name>
</gene>
<dbReference type="InterPro" id="IPR040372">
    <property type="entry name" value="YaeB-like"/>
</dbReference>
<dbReference type="Gene3D" id="2.40.30.70">
    <property type="entry name" value="YaeB-like"/>
    <property type="match status" value="1"/>
</dbReference>
<dbReference type="Pfam" id="PF01980">
    <property type="entry name" value="TrmO_N"/>
    <property type="match status" value="1"/>
</dbReference>
<feature type="domain" description="TsaA-like" evidence="3">
    <location>
        <begin position="8"/>
        <end position="132"/>
    </location>
</feature>
<dbReference type="EMBL" id="FQVB01000008">
    <property type="protein sequence ID" value="SHE89364.1"/>
    <property type="molecule type" value="Genomic_DNA"/>
</dbReference>
<sequence length="132" mass="14687">MENDAIELEPIGIIRSPLKDPSQAPKQGSEGAVEGWLEVDDHYRDALLGLEPGRKVLILYWLDRADRSRLQVHPRGDTSRPLRGVFATRSPHRPNPIAVETVEILEIQGTRLRVRGLDALDGTPLLDIKIAA</sequence>
<evidence type="ECO:0000256" key="2">
    <source>
        <dbReference type="ARBA" id="ARBA00033753"/>
    </source>
</evidence>
<dbReference type="SUPFAM" id="SSF118196">
    <property type="entry name" value="YaeB-like"/>
    <property type="match status" value="1"/>
</dbReference>
<dbReference type="InterPro" id="IPR036414">
    <property type="entry name" value="YaeB_N_sf"/>
</dbReference>
<dbReference type="GO" id="GO:0008168">
    <property type="term" value="F:methyltransferase activity"/>
    <property type="evidence" value="ECO:0007669"/>
    <property type="project" value="UniProtKB-KW"/>
</dbReference>
<dbReference type="Proteomes" id="UP000184076">
    <property type="component" value="Unassembled WGS sequence"/>
</dbReference>
<dbReference type="InterPro" id="IPR023370">
    <property type="entry name" value="TrmO-like_N"/>
</dbReference>
<dbReference type="OrthoDB" id="9804309at2"/>
<reference evidence="5" key="1">
    <citation type="submission" date="2016-11" db="EMBL/GenBank/DDBJ databases">
        <authorList>
            <person name="Varghese N."/>
            <person name="Submissions S."/>
        </authorList>
    </citation>
    <scope>NUCLEOTIDE SEQUENCE [LARGE SCALE GENOMIC DNA]</scope>
    <source>
        <strain evidence="5">DSM 9756</strain>
    </source>
</reference>
<organism evidence="4 5">
    <name type="scientific">Desulfacinum infernum DSM 9756</name>
    <dbReference type="NCBI Taxonomy" id="1121391"/>
    <lineage>
        <taxon>Bacteria</taxon>
        <taxon>Pseudomonadati</taxon>
        <taxon>Thermodesulfobacteriota</taxon>
        <taxon>Syntrophobacteria</taxon>
        <taxon>Syntrophobacterales</taxon>
        <taxon>Syntrophobacteraceae</taxon>
        <taxon>Desulfacinum</taxon>
    </lineage>
</organism>
<keyword evidence="4" id="KW-0808">Transferase</keyword>
<keyword evidence="5" id="KW-1185">Reference proteome</keyword>
<dbReference type="PROSITE" id="PS51668">
    <property type="entry name" value="TSAA_2"/>
    <property type="match status" value="1"/>
</dbReference>